<gene>
    <name evidence="8" type="ORF">FKG94_16905</name>
</gene>
<dbReference type="SMART" id="SM00637">
    <property type="entry name" value="CBD_II"/>
    <property type="match status" value="1"/>
</dbReference>
<dbReference type="OrthoDB" id="3675244at2"/>
<keyword evidence="4" id="KW-0378">Hydrolase</keyword>
<dbReference type="PANTHER" id="PTHR34823:SF1">
    <property type="entry name" value="CHITIN-BINDING TYPE-4 DOMAIN-CONTAINING PROTEIN"/>
    <property type="match status" value="1"/>
</dbReference>
<name>A0A545T889_9GAMM</name>
<dbReference type="Pfam" id="PF18416">
    <property type="entry name" value="GbpA_2"/>
    <property type="match status" value="1"/>
</dbReference>
<dbReference type="Pfam" id="PF03067">
    <property type="entry name" value="LPMO_10"/>
    <property type="match status" value="1"/>
</dbReference>
<dbReference type="Proteomes" id="UP000319732">
    <property type="component" value="Unassembled WGS sequence"/>
</dbReference>
<keyword evidence="9" id="KW-1185">Reference proteome</keyword>
<protein>
    <recommendedName>
        <fullName evidence="7">CBM2 domain-containing protein</fullName>
    </recommendedName>
</protein>
<evidence type="ECO:0000256" key="2">
    <source>
        <dbReference type="ARBA" id="ARBA00022669"/>
    </source>
</evidence>
<dbReference type="GO" id="GO:0005975">
    <property type="term" value="P:carbohydrate metabolic process"/>
    <property type="evidence" value="ECO:0007669"/>
    <property type="project" value="InterPro"/>
</dbReference>
<proteinExistence type="predicted"/>
<dbReference type="InterPro" id="IPR008965">
    <property type="entry name" value="CBM2/CBM3_carb-bd_dom_sf"/>
</dbReference>
<evidence type="ECO:0000259" key="7">
    <source>
        <dbReference type="PROSITE" id="PS51173"/>
    </source>
</evidence>
<dbReference type="EMBL" id="VHSG01000018">
    <property type="protein sequence ID" value="TQV73385.1"/>
    <property type="molecule type" value="Genomic_DNA"/>
</dbReference>
<dbReference type="SUPFAM" id="SSF81296">
    <property type="entry name" value="E set domains"/>
    <property type="match status" value="1"/>
</dbReference>
<evidence type="ECO:0000256" key="6">
    <source>
        <dbReference type="ARBA" id="ARBA00023295"/>
    </source>
</evidence>
<dbReference type="Pfam" id="PF00553">
    <property type="entry name" value="CBM_2"/>
    <property type="match status" value="1"/>
</dbReference>
<dbReference type="SUPFAM" id="SSF49384">
    <property type="entry name" value="Carbohydrate-binding domain"/>
    <property type="match status" value="1"/>
</dbReference>
<dbReference type="InterPro" id="IPR013783">
    <property type="entry name" value="Ig-like_fold"/>
</dbReference>
<dbReference type="InterPro" id="IPR001919">
    <property type="entry name" value="CBD2"/>
</dbReference>
<dbReference type="InterPro" id="IPR012291">
    <property type="entry name" value="CBM2_carb-bd_dom_sf"/>
</dbReference>
<reference evidence="8 9" key="1">
    <citation type="submission" date="2019-06" db="EMBL/GenBank/DDBJ databases">
        <title>Whole genome sequence for Cellvibrionaceae sp. R142.</title>
        <authorList>
            <person name="Wang G."/>
        </authorList>
    </citation>
    <scope>NUCLEOTIDE SEQUENCE [LARGE SCALE GENOMIC DNA]</scope>
    <source>
        <strain evidence="8 9">R142</strain>
    </source>
</reference>
<dbReference type="PROSITE" id="PS00561">
    <property type="entry name" value="CBM2_A"/>
    <property type="match status" value="1"/>
</dbReference>
<dbReference type="Gene3D" id="3.30.70.2150">
    <property type="match status" value="1"/>
</dbReference>
<dbReference type="GO" id="GO:0004553">
    <property type="term" value="F:hydrolase activity, hydrolyzing O-glycosyl compounds"/>
    <property type="evidence" value="ECO:0007669"/>
    <property type="project" value="InterPro"/>
</dbReference>
<dbReference type="InterPro" id="IPR051024">
    <property type="entry name" value="GlcNAc_Chitin_IntDeg"/>
</dbReference>
<dbReference type="GO" id="GO:0030247">
    <property type="term" value="F:polysaccharide binding"/>
    <property type="evidence" value="ECO:0007669"/>
    <property type="project" value="UniProtKB-UniRule"/>
</dbReference>
<comment type="caution">
    <text evidence="8">The sequence shown here is derived from an EMBL/GenBank/DDBJ whole genome shotgun (WGS) entry which is preliminary data.</text>
</comment>
<keyword evidence="2" id="KW-0147">Chitin-binding</keyword>
<dbReference type="AlphaFoldDB" id="A0A545T889"/>
<dbReference type="InterPro" id="IPR041029">
    <property type="entry name" value="GbpA_2"/>
</dbReference>
<sequence length="561" mass="59419">MSYRTTGRLLITAGAFFLSTFLSTGTFGHGLIESPSARNHFCGVITKPNEAGTPQAQYPVCAQAFENLGTQGYNFMSVLTHHRGRLRPLPPLSPPQTPPANEAGGVTPPLAQHVCSYDSESFDGNPTVWDQPIDWPTNNLQAGRNRFTWNISWGPHFSDTQEFHYWITKPGFQFTVGTPLAWSDFEAQPFCQLAFDRENPGANPDIVARVDDAKFDTFCDVPQRSGRHVIYAEWGRNYFTWERFHGCVDVVFGGGGTPIDADISVQPAGALSGAGSVVLDASGSIGNNLTYSWQVQSQTTDAQYTIADPGAAISTLSFTDPSAAGSVTVALTVSAGAQSSVETAVLEHLPQTATSAWVFEQVLTEARTLSAGDRVNIRLVLGDGTDVFLPATPLVITAANSAADAWPAALAQAVNALDGEVRIGVLNSADQVVPAPSATANNVYSKVTADVASVFLQVEPAPAPGNCAYEVVSEWNTGFSGKIVISNTGTTAIEGWTVNWNYSDGTVLTEVWNAQSSGSYTATNLSWNATIAPGASVEFGFNGTKGGATAELPAVTGSVCQ</sequence>
<dbReference type="InterPro" id="IPR004302">
    <property type="entry name" value="Cellulose/chitin-bd_N"/>
</dbReference>
<evidence type="ECO:0000313" key="9">
    <source>
        <dbReference type="Proteomes" id="UP000319732"/>
    </source>
</evidence>
<evidence type="ECO:0000256" key="4">
    <source>
        <dbReference type="ARBA" id="ARBA00022801"/>
    </source>
</evidence>
<dbReference type="Gene3D" id="2.60.40.290">
    <property type="match status" value="1"/>
</dbReference>
<keyword evidence="1" id="KW-0964">Secreted</keyword>
<evidence type="ECO:0000256" key="1">
    <source>
        <dbReference type="ARBA" id="ARBA00022525"/>
    </source>
</evidence>
<keyword evidence="6" id="KW-0326">Glycosidase</keyword>
<evidence type="ECO:0000256" key="5">
    <source>
        <dbReference type="ARBA" id="ARBA00023157"/>
    </source>
</evidence>
<dbReference type="InterPro" id="IPR014756">
    <property type="entry name" value="Ig_E-set"/>
</dbReference>
<keyword evidence="5" id="KW-1015">Disulfide bond</keyword>
<dbReference type="CDD" id="cd21177">
    <property type="entry name" value="LPMO_AA10"/>
    <property type="match status" value="1"/>
</dbReference>
<accession>A0A545T889</accession>
<dbReference type="PROSITE" id="PS51173">
    <property type="entry name" value="CBM2"/>
    <property type="match status" value="1"/>
</dbReference>
<dbReference type="Gene3D" id="2.70.50.50">
    <property type="entry name" value="chitin-binding protein cbp21"/>
    <property type="match status" value="1"/>
</dbReference>
<dbReference type="PANTHER" id="PTHR34823">
    <property type="entry name" value="GLCNAC-BINDING PROTEIN A"/>
    <property type="match status" value="1"/>
</dbReference>
<organism evidence="8 9">
    <name type="scientific">Exilibacterium tricleocarpae</name>
    <dbReference type="NCBI Taxonomy" id="2591008"/>
    <lineage>
        <taxon>Bacteria</taxon>
        <taxon>Pseudomonadati</taxon>
        <taxon>Pseudomonadota</taxon>
        <taxon>Gammaproteobacteria</taxon>
        <taxon>Cellvibrionales</taxon>
        <taxon>Cellvibrionaceae</taxon>
        <taxon>Exilibacterium</taxon>
    </lineage>
</organism>
<dbReference type="RefSeq" id="WP_142905513.1">
    <property type="nucleotide sequence ID" value="NZ_ML660097.1"/>
</dbReference>
<feature type="domain" description="CBM2" evidence="7">
    <location>
        <begin position="460"/>
        <end position="561"/>
    </location>
</feature>
<evidence type="ECO:0000313" key="8">
    <source>
        <dbReference type="EMBL" id="TQV73385.1"/>
    </source>
</evidence>
<dbReference type="Gene3D" id="2.60.40.10">
    <property type="entry name" value="Immunoglobulins"/>
    <property type="match status" value="1"/>
</dbReference>
<keyword evidence="3" id="KW-0732">Signal</keyword>
<dbReference type="GO" id="GO:0008061">
    <property type="term" value="F:chitin binding"/>
    <property type="evidence" value="ECO:0007669"/>
    <property type="project" value="UniProtKB-KW"/>
</dbReference>
<evidence type="ECO:0000256" key="3">
    <source>
        <dbReference type="ARBA" id="ARBA00022729"/>
    </source>
</evidence>
<dbReference type="InterPro" id="IPR018366">
    <property type="entry name" value="CBM2_CS"/>
</dbReference>